<keyword evidence="2" id="KW-1185">Reference proteome</keyword>
<comment type="caution">
    <text evidence="1">The sequence shown here is derived from an EMBL/GenBank/DDBJ whole genome shotgun (WGS) entry which is preliminary data.</text>
</comment>
<evidence type="ECO:0000313" key="2">
    <source>
        <dbReference type="Proteomes" id="UP001172743"/>
    </source>
</evidence>
<gene>
    <name evidence="1" type="ORF">QYB95_04985</name>
</gene>
<dbReference type="Proteomes" id="UP001172743">
    <property type="component" value="Unassembled WGS sequence"/>
</dbReference>
<dbReference type="EMBL" id="JAUHTQ010000003">
    <property type="protein sequence ID" value="MDN4492886.1"/>
    <property type="molecule type" value="Genomic_DNA"/>
</dbReference>
<protein>
    <recommendedName>
        <fullName evidence="3">Terminase small subunit</fullName>
    </recommendedName>
</protein>
<evidence type="ECO:0000313" key="1">
    <source>
        <dbReference type="EMBL" id="MDN4492886.1"/>
    </source>
</evidence>
<name>A0ABT8GNL6_9BACL</name>
<reference evidence="1" key="1">
    <citation type="submission" date="2023-07" db="EMBL/GenBank/DDBJ databases">
        <title>Ureibacillus sp. isolated from freshwater well.</title>
        <authorList>
            <person name="Kirdat K."/>
            <person name="Bhatt A."/>
            <person name="Teware R."/>
            <person name="Bhavsar Y."/>
            <person name="Yadav A."/>
        </authorList>
    </citation>
    <scope>NUCLEOTIDE SEQUENCE</scope>
    <source>
        <strain evidence="1">BA0131</strain>
    </source>
</reference>
<evidence type="ECO:0008006" key="3">
    <source>
        <dbReference type="Google" id="ProtNLM"/>
    </source>
</evidence>
<sequence length="162" mass="18943">MANTAISVKNSKKNLTKQEEAARKVAEEMVIQKPAKPPQPFYKLDKLELKIFKKIRSYNEYFSDGDSLPLTELARAFVKREAIEETFNQYTPLDAEYKEFMKAHKYWTDQIQLNMKLLKITIGDRYSMAYEMSKTIQSNMVVDENEAVVEETNPVLKLIDKY</sequence>
<proteinExistence type="predicted"/>
<dbReference type="RefSeq" id="WP_301137117.1">
    <property type="nucleotide sequence ID" value="NZ_JAUHTQ010000003.1"/>
</dbReference>
<accession>A0ABT8GNL6</accession>
<organism evidence="1 2">
    <name type="scientific">Ureibacillus aquaedulcis</name>
    <dbReference type="NCBI Taxonomy" id="3058421"/>
    <lineage>
        <taxon>Bacteria</taxon>
        <taxon>Bacillati</taxon>
        <taxon>Bacillota</taxon>
        <taxon>Bacilli</taxon>
        <taxon>Bacillales</taxon>
        <taxon>Caryophanaceae</taxon>
        <taxon>Ureibacillus</taxon>
    </lineage>
</organism>